<feature type="region of interest" description="Disordered" evidence="2">
    <location>
        <begin position="328"/>
        <end position="380"/>
    </location>
</feature>
<dbReference type="EMBL" id="KV749200">
    <property type="protein sequence ID" value="OCL10637.1"/>
    <property type="molecule type" value="Genomic_DNA"/>
</dbReference>
<evidence type="ECO:0000256" key="2">
    <source>
        <dbReference type="SAM" id="MobiDB-lite"/>
    </source>
</evidence>
<protein>
    <recommendedName>
        <fullName evidence="3">Homeobox domain-containing protein</fullName>
    </recommendedName>
</protein>
<proteinExistence type="predicted"/>
<dbReference type="AlphaFoldDB" id="A0A8E2JVF7"/>
<feature type="DNA-binding region" description="Homeobox" evidence="1">
    <location>
        <begin position="165"/>
        <end position="227"/>
    </location>
</feature>
<dbReference type="CDD" id="cd00086">
    <property type="entry name" value="homeodomain"/>
    <property type="match status" value="1"/>
</dbReference>
<dbReference type="Proteomes" id="UP000250140">
    <property type="component" value="Unassembled WGS sequence"/>
</dbReference>
<dbReference type="Gene3D" id="1.10.10.60">
    <property type="entry name" value="Homeodomain-like"/>
    <property type="match status" value="1"/>
</dbReference>
<dbReference type="GO" id="GO:0003677">
    <property type="term" value="F:DNA binding"/>
    <property type="evidence" value="ECO:0007669"/>
    <property type="project" value="UniProtKB-UniRule"/>
</dbReference>
<feature type="region of interest" description="Disordered" evidence="2">
    <location>
        <begin position="616"/>
        <end position="638"/>
    </location>
</feature>
<feature type="domain" description="Homeobox" evidence="3">
    <location>
        <begin position="163"/>
        <end position="226"/>
    </location>
</feature>
<dbReference type="PROSITE" id="PS50071">
    <property type="entry name" value="HOMEOBOX_2"/>
    <property type="match status" value="1"/>
</dbReference>
<keyword evidence="1" id="KW-0371">Homeobox</keyword>
<organism evidence="4 5">
    <name type="scientific">Glonium stellatum</name>
    <dbReference type="NCBI Taxonomy" id="574774"/>
    <lineage>
        <taxon>Eukaryota</taxon>
        <taxon>Fungi</taxon>
        <taxon>Dikarya</taxon>
        <taxon>Ascomycota</taxon>
        <taxon>Pezizomycotina</taxon>
        <taxon>Dothideomycetes</taxon>
        <taxon>Pleosporomycetidae</taxon>
        <taxon>Gloniales</taxon>
        <taxon>Gloniaceae</taxon>
        <taxon>Glonium</taxon>
    </lineage>
</organism>
<sequence length="638" mass="71889">MGCSDTPAVEWRLEDFLLDEPSFNEESQNNGGHEKNQAPTVSSSILIYLQTFDEQDEALETIAGLLYQDANTFAYRELIEGWMGEVIHGVETLEGFPNEPPRSDYITAGHTAEIHSDICLRQGNSLDSNGINIYRTWQYQPSGVLRKPTLPNETQINTAKKRLVQARSRTNFSLEAINNLQNTPSVKRSHPYPLAEIKKLAALDSGLTEMQLDTWFPNKHGQQPATIEAWLASSTSNDRDLEKVLHSVSQASGSGRTSNASAENSQIEEQEQTPPYYSRCNRLESSTTLAPIRTGPALHSQTICPRDGPERSVTSQFSQCYAVAWAPHPNQGDKKHPRQPMLKQPSSTTSNVFATCDDPMPDSRKRKRRPRSPSFHDLFSEHEGLGIPLATGGESFTSPFNRIEYPSPGLLSAPPPLLTQPNQRLEIKRKEVTQLLCNLPCVSANQKKPEQKSLVSLGTNKGVVFQCTFCHKRLTCKTWKRHEETKHLPQEKWVCMANGFLVVQGIKSICVFCGMSPSVNKPHECHRNTECLGRHVEKRTFSRKDHLDQHLNQFHKSKLPDSTILKWRSQVRDSGCIWYCGFCGDILTDWDARAVHIAKHFRAGLDMKRWDPKLAGHLPGSMSSETTLEEYPRLSHEQ</sequence>
<keyword evidence="1" id="KW-0238">DNA-binding</keyword>
<keyword evidence="1" id="KW-0539">Nucleus</keyword>
<accession>A0A8E2JVF7</accession>
<comment type="subcellular location">
    <subcellularLocation>
        <location evidence="1">Nucleus</location>
    </subcellularLocation>
</comment>
<reference evidence="4 5" key="1">
    <citation type="journal article" date="2016" name="Nat. Commun.">
        <title>Ectomycorrhizal ecology is imprinted in the genome of the dominant symbiotic fungus Cenococcum geophilum.</title>
        <authorList>
            <consortium name="DOE Joint Genome Institute"/>
            <person name="Peter M."/>
            <person name="Kohler A."/>
            <person name="Ohm R.A."/>
            <person name="Kuo A."/>
            <person name="Krutzmann J."/>
            <person name="Morin E."/>
            <person name="Arend M."/>
            <person name="Barry K.W."/>
            <person name="Binder M."/>
            <person name="Choi C."/>
            <person name="Clum A."/>
            <person name="Copeland A."/>
            <person name="Grisel N."/>
            <person name="Haridas S."/>
            <person name="Kipfer T."/>
            <person name="LaButti K."/>
            <person name="Lindquist E."/>
            <person name="Lipzen A."/>
            <person name="Maire R."/>
            <person name="Meier B."/>
            <person name="Mihaltcheva S."/>
            <person name="Molinier V."/>
            <person name="Murat C."/>
            <person name="Poggeler S."/>
            <person name="Quandt C.A."/>
            <person name="Sperisen C."/>
            <person name="Tritt A."/>
            <person name="Tisserant E."/>
            <person name="Crous P.W."/>
            <person name="Henrissat B."/>
            <person name="Nehls U."/>
            <person name="Egli S."/>
            <person name="Spatafora J.W."/>
            <person name="Grigoriev I.V."/>
            <person name="Martin F.M."/>
        </authorList>
    </citation>
    <scope>NUCLEOTIDE SEQUENCE [LARGE SCALE GENOMIC DNA]</scope>
    <source>
        <strain evidence="4 5">CBS 207.34</strain>
    </source>
</reference>
<evidence type="ECO:0000313" key="5">
    <source>
        <dbReference type="Proteomes" id="UP000250140"/>
    </source>
</evidence>
<dbReference type="InterPro" id="IPR001356">
    <property type="entry name" value="HD"/>
</dbReference>
<dbReference type="OrthoDB" id="10056939at2759"/>
<feature type="compositionally biased region" description="Polar residues" evidence="2">
    <location>
        <begin position="248"/>
        <end position="265"/>
    </location>
</feature>
<evidence type="ECO:0000259" key="3">
    <source>
        <dbReference type="PROSITE" id="PS50071"/>
    </source>
</evidence>
<evidence type="ECO:0000256" key="1">
    <source>
        <dbReference type="PROSITE-ProRule" id="PRU00108"/>
    </source>
</evidence>
<feature type="compositionally biased region" description="Polar residues" evidence="2">
    <location>
        <begin position="344"/>
        <end position="353"/>
    </location>
</feature>
<gene>
    <name evidence="4" type="ORF">AOQ84DRAFT_374736</name>
</gene>
<keyword evidence="5" id="KW-1185">Reference proteome</keyword>
<evidence type="ECO:0000313" key="4">
    <source>
        <dbReference type="EMBL" id="OCL10637.1"/>
    </source>
</evidence>
<dbReference type="GO" id="GO:0005634">
    <property type="term" value="C:nucleus"/>
    <property type="evidence" value="ECO:0007669"/>
    <property type="project" value="UniProtKB-SubCell"/>
</dbReference>
<name>A0A8E2JVF7_9PEZI</name>
<feature type="region of interest" description="Disordered" evidence="2">
    <location>
        <begin position="248"/>
        <end position="275"/>
    </location>
</feature>